<evidence type="ECO:0000256" key="1">
    <source>
        <dbReference type="ARBA" id="ARBA00010020"/>
    </source>
</evidence>
<evidence type="ECO:0000313" key="4">
    <source>
        <dbReference type="Proteomes" id="UP001174677"/>
    </source>
</evidence>
<evidence type="ECO:0000256" key="2">
    <source>
        <dbReference type="ARBA" id="ARBA00025223"/>
    </source>
</evidence>
<sequence length="340" mass="39675">MENRTSSSSVSGPQDQASNQDELFMQQSLLFSDTIKDLKNLRQQLYSAAYIMIKDFFFSPNVRVVEILKDYAIKALINSIDHLGSVAYTVNSFSNEKISQVSTLELRFSCLEQRLQIWQEYINHGGLSQQFLMLETPKYRNRYIFHFPFFLYIIFETSLPQTVDTKLKFHMRNFSADDNSHKFKTDVRATIKGTSPFISREGHSRLQSPQFSSRQETFTFSSTWINERSDKRAGSPLRFPLTCSGSLLPKRAISLNNTNANRRYLSEPRRSIPFSTYLERDGANEVEQYSNKSKRLLKALLSMRKSRKDHRLYKYLDETLNKLEAWQQPERPLQLHISPS</sequence>
<dbReference type="EMBL" id="JARPOI010000009">
    <property type="protein sequence ID" value="KAJ9173748.1"/>
    <property type="molecule type" value="Genomic_DNA"/>
</dbReference>
<organism evidence="3 4">
    <name type="scientific">Hevea brasiliensis</name>
    <name type="common">Para rubber tree</name>
    <name type="synonym">Siphonia brasiliensis</name>
    <dbReference type="NCBI Taxonomy" id="3981"/>
    <lineage>
        <taxon>Eukaryota</taxon>
        <taxon>Viridiplantae</taxon>
        <taxon>Streptophyta</taxon>
        <taxon>Embryophyta</taxon>
        <taxon>Tracheophyta</taxon>
        <taxon>Spermatophyta</taxon>
        <taxon>Magnoliopsida</taxon>
        <taxon>eudicotyledons</taxon>
        <taxon>Gunneridae</taxon>
        <taxon>Pentapetalae</taxon>
        <taxon>rosids</taxon>
        <taxon>fabids</taxon>
        <taxon>Malpighiales</taxon>
        <taxon>Euphorbiaceae</taxon>
        <taxon>Crotonoideae</taxon>
        <taxon>Micrandreae</taxon>
        <taxon>Hevea</taxon>
    </lineage>
</organism>
<dbReference type="PANTHER" id="PTHR10460">
    <property type="entry name" value="ABL INTERACTOR FAMILY MEMBER"/>
    <property type="match status" value="1"/>
</dbReference>
<comment type="similarity">
    <text evidence="1">Belongs to the ABI family.</text>
</comment>
<reference evidence="3" key="1">
    <citation type="journal article" date="2023" name="Plant Biotechnol. J.">
        <title>Chromosome-level wild Hevea brasiliensis genome provides new tools for genomic-assisted breeding and valuable loci to elevate rubber yield.</title>
        <authorList>
            <person name="Cheng H."/>
            <person name="Song X."/>
            <person name="Hu Y."/>
            <person name="Wu T."/>
            <person name="Yang Q."/>
            <person name="An Z."/>
            <person name="Feng S."/>
            <person name="Deng Z."/>
            <person name="Wu W."/>
            <person name="Zeng X."/>
            <person name="Tu M."/>
            <person name="Wang X."/>
            <person name="Huang H."/>
        </authorList>
    </citation>
    <scope>NUCLEOTIDE SEQUENCE</scope>
    <source>
        <strain evidence="3">MT/VB/25A 57/8</strain>
    </source>
</reference>
<keyword evidence="4" id="KW-1185">Reference proteome</keyword>
<evidence type="ECO:0000313" key="3">
    <source>
        <dbReference type="EMBL" id="KAJ9173748.1"/>
    </source>
</evidence>
<dbReference type="PANTHER" id="PTHR10460:SF47">
    <property type="entry name" value="PROTEIN ABIL2"/>
    <property type="match status" value="1"/>
</dbReference>
<dbReference type="Gene3D" id="6.10.140.1620">
    <property type="match status" value="1"/>
</dbReference>
<proteinExistence type="inferred from homology"/>
<gene>
    <name evidence="3" type="ORF">P3X46_016855</name>
</gene>
<protein>
    <submittedName>
        <fullName evidence="3">Uncharacterized protein</fullName>
    </submittedName>
</protein>
<comment type="function">
    <text evidence="2">Involved in regulation of actin and microtubule organization. Part of a WAVE complex that activates the Arp2/3 complex.</text>
</comment>
<accession>A0ABQ9M1L4</accession>
<dbReference type="Proteomes" id="UP001174677">
    <property type="component" value="Chromosome 9"/>
</dbReference>
<dbReference type="InterPro" id="IPR028457">
    <property type="entry name" value="ABI"/>
</dbReference>
<comment type="caution">
    <text evidence="3">The sequence shown here is derived from an EMBL/GenBank/DDBJ whole genome shotgun (WGS) entry which is preliminary data.</text>
</comment>
<name>A0ABQ9M1L4_HEVBR</name>